<dbReference type="InterPro" id="IPR003870">
    <property type="entry name" value="DUF222"/>
</dbReference>
<dbReference type="SMART" id="SM00507">
    <property type="entry name" value="HNHc"/>
    <property type="match status" value="1"/>
</dbReference>
<reference evidence="3" key="1">
    <citation type="journal article" date="2019" name="Int. J. Syst. Evol. Microbiol.">
        <title>The Global Catalogue of Microorganisms (GCM) 10K type strain sequencing project: providing services to taxonomists for standard genome sequencing and annotation.</title>
        <authorList>
            <consortium name="The Broad Institute Genomics Platform"/>
            <consortium name="The Broad Institute Genome Sequencing Center for Infectious Disease"/>
            <person name="Wu L."/>
            <person name="Ma J."/>
        </authorList>
    </citation>
    <scope>NUCLEOTIDE SEQUENCE [LARGE SCALE GENOMIC DNA]</scope>
    <source>
        <strain evidence="3">JCM 13518</strain>
    </source>
</reference>
<name>A0ABP4VKZ8_9ACTN</name>
<dbReference type="CDD" id="cd00085">
    <property type="entry name" value="HNHc"/>
    <property type="match status" value="1"/>
</dbReference>
<dbReference type="Gene3D" id="1.10.30.50">
    <property type="match status" value="1"/>
</dbReference>
<gene>
    <name evidence="2" type="ORF">GCM10009710_06290</name>
</gene>
<proteinExistence type="predicted"/>
<comment type="caution">
    <text evidence="2">The sequence shown here is derived from an EMBL/GenBank/DDBJ whole genome shotgun (WGS) entry which is preliminary data.</text>
</comment>
<evidence type="ECO:0000259" key="1">
    <source>
        <dbReference type="SMART" id="SM00507"/>
    </source>
</evidence>
<evidence type="ECO:0000313" key="2">
    <source>
        <dbReference type="EMBL" id="GAA1728398.1"/>
    </source>
</evidence>
<dbReference type="Pfam" id="PF02720">
    <property type="entry name" value="DUF222"/>
    <property type="match status" value="1"/>
</dbReference>
<protein>
    <submittedName>
        <fullName evidence="2">HNH endonuclease signature motif containing protein</fullName>
    </submittedName>
</protein>
<organism evidence="2 3">
    <name type="scientific">Aeromicrobium alkaliterrae</name>
    <dbReference type="NCBI Taxonomy" id="302168"/>
    <lineage>
        <taxon>Bacteria</taxon>
        <taxon>Bacillati</taxon>
        <taxon>Actinomycetota</taxon>
        <taxon>Actinomycetes</taxon>
        <taxon>Propionibacteriales</taxon>
        <taxon>Nocardioidaceae</taxon>
        <taxon>Aeromicrobium</taxon>
    </lineage>
</organism>
<dbReference type="GO" id="GO:0004519">
    <property type="term" value="F:endonuclease activity"/>
    <property type="evidence" value="ECO:0007669"/>
    <property type="project" value="UniProtKB-KW"/>
</dbReference>
<keyword evidence="2" id="KW-0540">Nuclease</keyword>
<keyword evidence="2" id="KW-0378">Hydrolase</keyword>
<evidence type="ECO:0000313" key="3">
    <source>
        <dbReference type="Proteomes" id="UP001501057"/>
    </source>
</evidence>
<feature type="domain" description="HNH nuclease" evidence="1">
    <location>
        <begin position="336"/>
        <end position="387"/>
    </location>
</feature>
<sequence length="440" mass="47972">MLASSVVVMRFGATIATLREAALMLRAADEQGPSTDTARALVAARNAIDAALADTLASVSARRDFEVEGASAMTAWARRELRISSGETWRLVRAAETMDALPSVREAAEHGQVSGEHVDALTYSRRHVGETRTVEAERWLLDVALTCEPKDLRDVARELRVAIHPDELEQAWIKGMAKRDIRITTVPEGWHLSGFLDVATGAKLKAILDSLSVPREADDQRTAAERRIEGLSQLLDSVLENGLPSDKGVRPQMTVLVDAETLSAALDRQPFAPGPSPEAATPAAELVGFGPISAGLLAQLNCCADFTPVLIDRNKPDADTGHVLDVGRTQRLATKKQRRAVLVRQGFQCANPGCKRTHLEIHHVTWWSHGGHTNVDELVGYCTGCHHLIHAGLLTVEKIGTELVTRHPTGRLNTTLPRTQLRQQAWERRMTCSTALPRAG</sequence>
<dbReference type="InterPro" id="IPR003615">
    <property type="entry name" value="HNH_nuc"/>
</dbReference>
<accession>A0ABP4VKZ8</accession>
<dbReference type="Proteomes" id="UP001501057">
    <property type="component" value="Unassembled WGS sequence"/>
</dbReference>
<keyword evidence="3" id="KW-1185">Reference proteome</keyword>
<dbReference type="EMBL" id="BAAAME010000002">
    <property type="protein sequence ID" value="GAA1728398.1"/>
    <property type="molecule type" value="Genomic_DNA"/>
</dbReference>
<keyword evidence="2" id="KW-0255">Endonuclease</keyword>